<evidence type="ECO:0000313" key="6">
    <source>
        <dbReference type="Proteomes" id="UP000824115"/>
    </source>
</evidence>
<dbReference type="PROSITE" id="PS51257">
    <property type="entry name" value="PROKAR_LIPOPROTEIN"/>
    <property type="match status" value="1"/>
</dbReference>
<dbReference type="Proteomes" id="UP000824115">
    <property type="component" value="Unassembled WGS sequence"/>
</dbReference>
<proteinExistence type="predicted"/>
<name>A0A9D2GQI5_9BACT</name>
<dbReference type="InterPro" id="IPR039565">
    <property type="entry name" value="BamD-like"/>
</dbReference>
<evidence type="ECO:0000256" key="2">
    <source>
        <dbReference type="ARBA" id="ARBA00023136"/>
    </source>
</evidence>
<dbReference type="InterPro" id="IPR017689">
    <property type="entry name" value="BamD"/>
</dbReference>
<dbReference type="SUPFAM" id="SSF48452">
    <property type="entry name" value="TPR-like"/>
    <property type="match status" value="1"/>
</dbReference>
<sequence>MRKAPLTYVVLALAAVAAMLAVGSCKSQYELMLESNDVPAKYKMAFELFDAGKYNKAASMFESLKIAVRGTVQDDTVQYYTAYSHYCFGDMEAAEQAFSSFIGSFPRSPFVDKARFMYLDCLYLNTYRYELDQTPTYRALGAINEYLIDYPDNEYTSNCHAMIADLEERLDRKEYESARLYYTIEDYKAAHYALKLVLKEDADNIYREDIMYYTVMAAYKYAANSVEARQRDRYITFTDEYFTFVSEFPESSYRKELDALAAKVQNILNKKQ</sequence>
<evidence type="ECO:0000259" key="4">
    <source>
        <dbReference type="Pfam" id="PF13525"/>
    </source>
</evidence>
<feature type="domain" description="Outer membrane lipoprotein BamD-like" evidence="4">
    <location>
        <begin position="41"/>
        <end position="225"/>
    </location>
</feature>
<dbReference type="EMBL" id="DXAW01000091">
    <property type="protein sequence ID" value="HIZ85816.1"/>
    <property type="molecule type" value="Genomic_DNA"/>
</dbReference>
<organism evidence="5 6">
    <name type="scientific">Candidatus Coprenecus stercoravium</name>
    <dbReference type="NCBI Taxonomy" id="2840735"/>
    <lineage>
        <taxon>Bacteria</taxon>
        <taxon>Pseudomonadati</taxon>
        <taxon>Bacteroidota</taxon>
        <taxon>Bacteroidia</taxon>
        <taxon>Bacteroidales</taxon>
        <taxon>Rikenellaceae</taxon>
        <taxon>Rikenellaceae incertae sedis</taxon>
        <taxon>Candidatus Coprenecus</taxon>
    </lineage>
</organism>
<protein>
    <submittedName>
        <fullName evidence="5">Outer membrane protein assembly factor BamD</fullName>
    </submittedName>
</protein>
<reference evidence="5" key="2">
    <citation type="submission" date="2021-04" db="EMBL/GenBank/DDBJ databases">
        <authorList>
            <person name="Gilroy R."/>
        </authorList>
    </citation>
    <scope>NUCLEOTIDE SEQUENCE</scope>
    <source>
        <strain evidence="5">Gambia16-554</strain>
    </source>
</reference>
<evidence type="ECO:0000256" key="1">
    <source>
        <dbReference type="ARBA" id="ARBA00022729"/>
    </source>
</evidence>
<evidence type="ECO:0000313" key="5">
    <source>
        <dbReference type="EMBL" id="HIZ85816.1"/>
    </source>
</evidence>
<dbReference type="InterPro" id="IPR011990">
    <property type="entry name" value="TPR-like_helical_dom_sf"/>
</dbReference>
<evidence type="ECO:0000256" key="3">
    <source>
        <dbReference type="ARBA" id="ARBA00023237"/>
    </source>
</evidence>
<keyword evidence="3" id="KW-0998">Cell outer membrane</keyword>
<reference evidence="5" key="1">
    <citation type="journal article" date="2021" name="PeerJ">
        <title>Extensive microbial diversity within the chicken gut microbiome revealed by metagenomics and culture.</title>
        <authorList>
            <person name="Gilroy R."/>
            <person name="Ravi A."/>
            <person name="Getino M."/>
            <person name="Pursley I."/>
            <person name="Horton D.L."/>
            <person name="Alikhan N.F."/>
            <person name="Baker D."/>
            <person name="Gharbi K."/>
            <person name="Hall N."/>
            <person name="Watson M."/>
            <person name="Adriaenssens E.M."/>
            <person name="Foster-Nyarko E."/>
            <person name="Jarju S."/>
            <person name="Secka A."/>
            <person name="Antonio M."/>
            <person name="Oren A."/>
            <person name="Chaudhuri R.R."/>
            <person name="La Ragione R."/>
            <person name="Hildebrand F."/>
            <person name="Pallen M.J."/>
        </authorList>
    </citation>
    <scope>NUCLEOTIDE SEQUENCE</scope>
    <source>
        <strain evidence="5">Gambia16-554</strain>
    </source>
</reference>
<dbReference type="Gene3D" id="1.25.40.10">
    <property type="entry name" value="Tetratricopeptide repeat domain"/>
    <property type="match status" value="1"/>
</dbReference>
<gene>
    <name evidence="5" type="primary">bamD</name>
    <name evidence="5" type="ORF">IAC04_04945</name>
</gene>
<accession>A0A9D2GQI5</accession>
<keyword evidence="2" id="KW-0472">Membrane</keyword>
<dbReference type="AlphaFoldDB" id="A0A9D2GQI5"/>
<dbReference type="NCBIfam" id="TIGR03302">
    <property type="entry name" value="OM_YfiO"/>
    <property type="match status" value="1"/>
</dbReference>
<comment type="caution">
    <text evidence="5">The sequence shown here is derived from an EMBL/GenBank/DDBJ whole genome shotgun (WGS) entry which is preliminary data.</text>
</comment>
<keyword evidence="1" id="KW-0732">Signal</keyword>
<dbReference type="Pfam" id="PF13525">
    <property type="entry name" value="YfiO"/>
    <property type="match status" value="1"/>
</dbReference>